<dbReference type="AlphaFoldDB" id="A0A367YZB2"/>
<keyword evidence="3" id="KW-1185">Reference proteome</keyword>
<gene>
    <name evidence="2" type="ORF">DT076_00780</name>
</gene>
<dbReference type="SUPFAM" id="SSF54593">
    <property type="entry name" value="Glyoxalase/Bleomycin resistance protein/Dihydroxybiphenyl dioxygenase"/>
    <property type="match status" value="1"/>
</dbReference>
<name>A0A367YZB2_9ACTN</name>
<dbReference type="Proteomes" id="UP000252770">
    <property type="component" value="Unassembled WGS sequence"/>
</dbReference>
<dbReference type="Gene3D" id="3.30.720.110">
    <property type="match status" value="1"/>
</dbReference>
<comment type="caution">
    <text evidence="2">The sequence shown here is derived from an EMBL/GenBank/DDBJ whole genome shotgun (WGS) entry which is preliminary data.</text>
</comment>
<proteinExistence type="predicted"/>
<dbReference type="PROSITE" id="PS51819">
    <property type="entry name" value="VOC"/>
    <property type="match status" value="1"/>
</dbReference>
<dbReference type="Pfam" id="PF00903">
    <property type="entry name" value="Glyoxalase"/>
    <property type="match status" value="1"/>
</dbReference>
<organism evidence="2 3">
    <name type="scientific">Desertihabitans brevis</name>
    <dbReference type="NCBI Taxonomy" id="2268447"/>
    <lineage>
        <taxon>Bacteria</taxon>
        <taxon>Bacillati</taxon>
        <taxon>Actinomycetota</taxon>
        <taxon>Actinomycetes</taxon>
        <taxon>Propionibacteriales</taxon>
        <taxon>Propionibacteriaceae</taxon>
        <taxon>Desertihabitans</taxon>
    </lineage>
</organism>
<evidence type="ECO:0000313" key="3">
    <source>
        <dbReference type="Proteomes" id="UP000252770"/>
    </source>
</evidence>
<feature type="domain" description="VOC" evidence="1">
    <location>
        <begin position="8"/>
        <end position="134"/>
    </location>
</feature>
<dbReference type="InterPro" id="IPR037523">
    <property type="entry name" value="VOC_core"/>
</dbReference>
<dbReference type="PANTHER" id="PTHR34109:SF1">
    <property type="entry name" value="VOC DOMAIN-CONTAINING PROTEIN"/>
    <property type="match status" value="1"/>
</dbReference>
<dbReference type="Gene3D" id="3.30.720.120">
    <property type="match status" value="1"/>
</dbReference>
<protein>
    <submittedName>
        <fullName evidence="2">VOC family protein</fullName>
    </submittedName>
</protein>
<sequence length="155" mass="16676">MNAHVPAGHSSLTPLLVLHRAAEAITFYTDVLGARPVVRMDGPDGTVVHCDLDLGAGRFTVMSPSEEYHTRAPDPDDDTVSSSLGVFVPDVDATTRLAAERGATVREQPTDFVNGVRFASIRDPFGARWTLMTQVEPKTDAEVQAALDAWAASWA</sequence>
<dbReference type="InterPro" id="IPR004360">
    <property type="entry name" value="Glyas_Fos-R_dOase_dom"/>
</dbReference>
<accession>A0A367YZB2</accession>
<dbReference type="InterPro" id="IPR029068">
    <property type="entry name" value="Glyas_Bleomycin-R_OHBP_Dase"/>
</dbReference>
<dbReference type="PANTHER" id="PTHR34109">
    <property type="entry name" value="BNAUNNG04460D PROTEIN-RELATED"/>
    <property type="match status" value="1"/>
</dbReference>
<evidence type="ECO:0000313" key="2">
    <source>
        <dbReference type="EMBL" id="RCK71047.1"/>
    </source>
</evidence>
<dbReference type="EMBL" id="QOUI01000001">
    <property type="protein sequence ID" value="RCK71047.1"/>
    <property type="molecule type" value="Genomic_DNA"/>
</dbReference>
<evidence type="ECO:0000259" key="1">
    <source>
        <dbReference type="PROSITE" id="PS51819"/>
    </source>
</evidence>
<dbReference type="RefSeq" id="WP_114124750.1">
    <property type="nucleotide sequence ID" value="NZ_QOUI01000001.1"/>
</dbReference>
<reference evidence="2 3" key="1">
    <citation type="submission" date="2018-07" db="EMBL/GenBank/DDBJ databases">
        <title>Desertimonas flava gen. nov. sp. nov.</title>
        <authorList>
            <person name="Liu S."/>
        </authorList>
    </citation>
    <scope>NUCLEOTIDE SEQUENCE [LARGE SCALE GENOMIC DNA]</scope>
    <source>
        <strain evidence="2 3">16Sb5-5</strain>
    </source>
</reference>